<dbReference type="AlphaFoldDB" id="A0A1U7CPH7"/>
<feature type="repeat" description="WD" evidence="3">
    <location>
        <begin position="69"/>
        <end position="105"/>
    </location>
</feature>
<dbReference type="InterPro" id="IPR011047">
    <property type="entry name" value="Quinoprotein_ADH-like_sf"/>
</dbReference>
<keyword evidence="2" id="KW-0677">Repeat</keyword>
<dbReference type="Pfam" id="PF00400">
    <property type="entry name" value="WD40"/>
    <property type="match status" value="3"/>
</dbReference>
<dbReference type="PROSITE" id="PS50294">
    <property type="entry name" value="WD_REPEATS_REGION"/>
    <property type="match status" value="2"/>
</dbReference>
<protein>
    <submittedName>
        <fullName evidence="6">Uncharacterized protein</fullName>
    </submittedName>
</protein>
<dbReference type="Proteomes" id="UP000186309">
    <property type="component" value="Chromosome"/>
</dbReference>
<dbReference type="Gene3D" id="2.130.10.10">
    <property type="entry name" value="YVTN repeat-like/Quinoprotein amine dehydrogenase"/>
    <property type="match status" value="2"/>
</dbReference>
<evidence type="ECO:0000256" key="5">
    <source>
        <dbReference type="SAM" id="Phobius"/>
    </source>
</evidence>
<dbReference type="EMBL" id="CP019082">
    <property type="protein sequence ID" value="APW60845.1"/>
    <property type="molecule type" value="Genomic_DNA"/>
</dbReference>
<accession>A0A1U7CPH7</accession>
<keyword evidence="5" id="KW-1133">Transmembrane helix</keyword>
<feature type="repeat" description="WD" evidence="3">
    <location>
        <begin position="285"/>
        <end position="326"/>
    </location>
</feature>
<dbReference type="SMART" id="SM00320">
    <property type="entry name" value="WD40"/>
    <property type="match status" value="6"/>
</dbReference>
<dbReference type="PANTHER" id="PTHR19879:SF9">
    <property type="entry name" value="TRANSCRIPTION INITIATION FACTOR TFIID SUBUNIT 5"/>
    <property type="match status" value="1"/>
</dbReference>
<feature type="region of interest" description="Disordered" evidence="4">
    <location>
        <begin position="1"/>
        <end position="21"/>
    </location>
</feature>
<dbReference type="KEGG" id="pbor:BSF38_02337"/>
<dbReference type="PANTHER" id="PTHR19879">
    <property type="entry name" value="TRANSCRIPTION INITIATION FACTOR TFIID"/>
    <property type="match status" value="1"/>
</dbReference>
<dbReference type="PROSITE" id="PS50082">
    <property type="entry name" value="WD_REPEATS_2"/>
    <property type="match status" value="4"/>
</dbReference>
<feature type="repeat" description="WD" evidence="3">
    <location>
        <begin position="198"/>
        <end position="239"/>
    </location>
</feature>
<dbReference type="InterPro" id="IPR019775">
    <property type="entry name" value="WD40_repeat_CS"/>
</dbReference>
<proteinExistence type="predicted"/>
<sequence>MQGSITFRMDRFDDSGSTEAAGRIRSGGVRLSLMSREALAVVVGVLVVGVLVVALTDGEPGVPGAQAIESAHDDLLESLVVASDQQTLISCGRDDTVRFWDLRSGPSSWGREIERLPHGSHPFALAPSPDRRFLAVGGLNDLAVWERGERAWTLVYTKQGGDYRGLAFAADSRTLAIGTPEGAVRIVDAPSMREIATLQGFQDRIHSVAFSADGETLGAVNFTGEFKLWNWKTGRELTSLAAKIGPVHCFAFTADGRSVAVSPWGFGSGGPTLWDLQTGALRRRFLGQPDGVNRLVLSPDGRFLATATMNQTVKVWNVETGAVEAVLDEKLGWVKTLAFTEDGARIAYGGRDGSIHFWNFAEARGDDRPTTIQADPAVERTARSSVPAPEGLDDGGLKSVQIAWSSASGLGKPHRVSSRSRSGSPVSKFFSEDFAARSERIGD</sequence>
<evidence type="ECO:0000256" key="2">
    <source>
        <dbReference type="ARBA" id="ARBA00022737"/>
    </source>
</evidence>
<evidence type="ECO:0000313" key="6">
    <source>
        <dbReference type="EMBL" id="APW60845.1"/>
    </source>
</evidence>
<keyword evidence="7" id="KW-1185">Reference proteome</keyword>
<keyword evidence="5" id="KW-0472">Membrane</keyword>
<name>A0A1U7CPH7_9BACT</name>
<dbReference type="PROSITE" id="PS00678">
    <property type="entry name" value="WD_REPEATS_1"/>
    <property type="match status" value="2"/>
</dbReference>
<feature type="transmembrane region" description="Helical" evidence="5">
    <location>
        <begin position="38"/>
        <end position="56"/>
    </location>
</feature>
<keyword evidence="1 3" id="KW-0853">WD repeat</keyword>
<gene>
    <name evidence="6" type="ORF">BSF38_02337</name>
</gene>
<dbReference type="STRING" id="1387353.BSF38_02337"/>
<dbReference type="SUPFAM" id="SSF50998">
    <property type="entry name" value="Quinoprotein alcohol dehydrogenase-like"/>
    <property type="match status" value="1"/>
</dbReference>
<evidence type="ECO:0000256" key="3">
    <source>
        <dbReference type="PROSITE-ProRule" id="PRU00221"/>
    </source>
</evidence>
<organism evidence="6 7">
    <name type="scientific">Paludisphaera borealis</name>
    <dbReference type="NCBI Taxonomy" id="1387353"/>
    <lineage>
        <taxon>Bacteria</taxon>
        <taxon>Pseudomonadati</taxon>
        <taxon>Planctomycetota</taxon>
        <taxon>Planctomycetia</taxon>
        <taxon>Isosphaerales</taxon>
        <taxon>Isosphaeraceae</taxon>
        <taxon>Paludisphaera</taxon>
    </lineage>
</organism>
<feature type="repeat" description="WD" evidence="3">
    <location>
        <begin position="327"/>
        <end position="359"/>
    </location>
</feature>
<evidence type="ECO:0000256" key="4">
    <source>
        <dbReference type="SAM" id="MobiDB-lite"/>
    </source>
</evidence>
<evidence type="ECO:0000313" key="7">
    <source>
        <dbReference type="Proteomes" id="UP000186309"/>
    </source>
</evidence>
<dbReference type="InterPro" id="IPR015943">
    <property type="entry name" value="WD40/YVTN_repeat-like_dom_sf"/>
</dbReference>
<reference evidence="7" key="1">
    <citation type="submission" date="2016-12" db="EMBL/GenBank/DDBJ databases">
        <title>Comparative genomics of four Isosphaeraceae planctomycetes: a common pool of plasmids and glycoside hydrolase genes.</title>
        <authorList>
            <person name="Ivanova A."/>
        </authorList>
    </citation>
    <scope>NUCLEOTIDE SEQUENCE [LARGE SCALE GENOMIC DNA]</scope>
    <source>
        <strain evidence="7">PX4</strain>
    </source>
</reference>
<evidence type="ECO:0000256" key="1">
    <source>
        <dbReference type="ARBA" id="ARBA00022574"/>
    </source>
</evidence>
<dbReference type="InterPro" id="IPR001680">
    <property type="entry name" value="WD40_rpt"/>
</dbReference>
<keyword evidence="5" id="KW-0812">Transmembrane</keyword>